<gene>
    <name evidence="9" type="ORF">GTA08_BOTSDO01617</name>
</gene>
<dbReference type="InterPro" id="IPR003807">
    <property type="entry name" value="DUF202"/>
</dbReference>
<feature type="transmembrane region" description="Helical" evidence="7">
    <location>
        <begin position="329"/>
        <end position="352"/>
    </location>
</feature>
<feature type="transmembrane region" description="Helical" evidence="7">
    <location>
        <begin position="245"/>
        <end position="268"/>
    </location>
</feature>
<evidence type="ECO:0000256" key="1">
    <source>
        <dbReference type="ARBA" id="ARBA00004651"/>
    </source>
</evidence>
<feature type="domain" description="DUF202" evidence="8">
    <location>
        <begin position="236"/>
        <end position="316"/>
    </location>
</feature>
<organism evidence="9 10">
    <name type="scientific">Botryosphaeria dothidea</name>
    <dbReference type="NCBI Taxonomy" id="55169"/>
    <lineage>
        <taxon>Eukaryota</taxon>
        <taxon>Fungi</taxon>
        <taxon>Dikarya</taxon>
        <taxon>Ascomycota</taxon>
        <taxon>Pezizomycotina</taxon>
        <taxon>Dothideomycetes</taxon>
        <taxon>Dothideomycetes incertae sedis</taxon>
        <taxon>Botryosphaeriales</taxon>
        <taxon>Botryosphaeriaceae</taxon>
        <taxon>Botryosphaeria</taxon>
    </lineage>
</organism>
<evidence type="ECO:0000256" key="5">
    <source>
        <dbReference type="ARBA" id="ARBA00023136"/>
    </source>
</evidence>
<reference evidence="9" key="1">
    <citation type="submission" date="2020-04" db="EMBL/GenBank/DDBJ databases">
        <title>Genome Assembly and Annotation of Botryosphaeria dothidea sdau 11-99, a Latent Pathogen of Apple Fruit Ring Rot in China.</title>
        <authorList>
            <person name="Yu C."/>
            <person name="Diao Y."/>
            <person name="Lu Q."/>
            <person name="Zhao J."/>
            <person name="Cui S."/>
            <person name="Peng C."/>
            <person name="He B."/>
            <person name="Liu H."/>
        </authorList>
    </citation>
    <scope>NUCLEOTIDE SEQUENCE [LARGE SCALE GENOMIC DNA]</scope>
    <source>
        <strain evidence="9">Sdau11-99</strain>
    </source>
</reference>
<dbReference type="OrthoDB" id="199599at2759"/>
<evidence type="ECO:0000313" key="9">
    <source>
        <dbReference type="EMBL" id="KAF4313111.1"/>
    </source>
</evidence>
<evidence type="ECO:0000256" key="4">
    <source>
        <dbReference type="ARBA" id="ARBA00022989"/>
    </source>
</evidence>
<dbReference type="Pfam" id="PF02656">
    <property type="entry name" value="DUF202"/>
    <property type="match status" value="1"/>
</dbReference>
<feature type="compositionally biased region" description="Low complexity" evidence="6">
    <location>
        <begin position="81"/>
        <end position="92"/>
    </location>
</feature>
<sequence length="359" mass="38215">MAPFWKDAPKDEGTIISSSSAAAGPESHRRPASSSSSSSSSSSASTAKNIPQRQRLQQGVDDNNNHQSSNPAFGTTPPDQSPSRRSSNLSVSFNDTVSYSPSPSGGRNDDVPGVAEMERRWSAARLAEREAVRSGADSSADETTGILGADRNGVGQRAYHTNGGTANRVRSASLSSYASSVRSRRRADGGANGADGAVVAANGDADLDERDGEGWWKRFAEKYGSVELDNKGSVARDHLALERTFLAWLRTSLSFASIGIAVTQLFRLNTSISPGDHDDSQHEKLRHVGKPLGATFIAISIVILFIGFHRYFESQHYVIRGKFPASRGSIVLVSAVAGALIVSSLVVVLVVAPKAFERK</sequence>
<dbReference type="PANTHER" id="PTHR34187:SF2">
    <property type="entry name" value="DUF202 DOMAIN-CONTAINING PROTEIN"/>
    <property type="match status" value="1"/>
</dbReference>
<evidence type="ECO:0000313" key="10">
    <source>
        <dbReference type="Proteomes" id="UP000572817"/>
    </source>
</evidence>
<feature type="compositionally biased region" description="Basic and acidic residues" evidence="6">
    <location>
        <begin position="116"/>
        <end position="132"/>
    </location>
</feature>
<keyword evidence="5 7" id="KW-0472">Membrane</keyword>
<evidence type="ECO:0000259" key="8">
    <source>
        <dbReference type="Pfam" id="PF02656"/>
    </source>
</evidence>
<feature type="transmembrane region" description="Helical" evidence="7">
    <location>
        <begin position="288"/>
        <end position="308"/>
    </location>
</feature>
<comment type="subcellular location">
    <subcellularLocation>
        <location evidence="1">Cell membrane</location>
        <topology evidence="1">Multi-pass membrane protein</topology>
    </subcellularLocation>
</comment>
<feature type="compositionally biased region" description="Low complexity" evidence="6">
    <location>
        <begin position="32"/>
        <end position="45"/>
    </location>
</feature>
<dbReference type="EMBL" id="WWBZ02000001">
    <property type="protein sequence ID" value="KAF4313111.1"/>
    <property type="molecule type" value="Genomic_DNA"/>
</dbReference>
<evidence type="ECO:0000256" key="7">
    <source>
        <dbReference type="SAM" id="Phobius"/>
    </source>
</evidence>
<evidence type="ECO:0000256" key="2">
    <source>
        <dbReference type="ARBA" id="ARBA00022475"/>
    </source>
</evidence>
<proteinExistence type="predicted"/>
<protein>
    <submittedName>
        <fullName evidence="9">Pf02656 domain containing protein</fullName>
    </submittedName>
</protein>
<dbReference type="AlphaFoldDB" id="A0A8H4J5H1"/>
<feature type="compositionally biased region" description="Polar residues" evidence="6">
    <location>
        <begin position="93"/>
        <end position="105"/>
    </location>
</feature>
<name>A0A8H4J5H1_9PEZI</name>
<evidence type="ECO:0000256" key="6">
    <source>
        <dbReference type="SAM" id="MobiDB-lite"/>
    </source>
</evidence>
<feature type="region of interest" description="Disordered" evidence="6">
    <location>
        <begin position="1"/>
        <end position="166"/>
    </location>
</feature>
<comment type="caution">
    <text evidence="9">The sequence shown here is derived from an EMBL/GenBank/DDBJ whole genome shotgun (WGS) entry which is preliminary data.</text>
</comment>
<dbReference type="InterPro" id="IPR052053">
    <property type="entry name" value="IM_YidH-like"/>
</dbReference>
<dbReference type="PANTHER" id="PTHR34187">
    <property type="entry name" value="FGR18P"/>
    <property type="match status" value="1"/>
</dbReference>
<keyword evidence="3 7" id="KW-0812">Transmembrane</keyword>
<keyword evidence="4 7" id="KW-1133">Transmembrane helix</keyword>
<keyword evidence="10" id="KW-1185">Reference proteome</keyword>
<dbReference type="GO" id="GO:0005886">
    <property type="term" value="C:plasma membrane"/>
    <property type="evidence" value="ECO:0007669"/>
    <property type="project" value="UniProtKB-SubCell"/>
</dbReference>
<feature type="compositionally biased region" description="Polar residues" evidence="6">
    <location>
        <begin position="46"/>
        <end position="73"/>
    </location>
</feature>
<accession>A0A8H4J5H1</accession>
<dbReference type="Proteomes" id="UP000572817">
    <property type="component" value="Unassembled WGS sequence"/>
</dbReference>
<keyword evidence="2" id="KW-1003">Cell membrane</keyword>
<evidence type="ECO:0000256" key="3">
    <source>
        <dbReference type="ARBA" id="ARBA00022692"/>
    </source>
</evidence>